<sequence length="113" mass="12067">MRIQCDRCAVRKRHCEDCVVAVVLGAPPASIEPVGVEPVGPAPAQVEPVAVDAAWLEASGVAPPEFGEVGFELDEADRKALRVLAESGLWSPEHPPWLAEPEAPHRDGMKAAR</sequence>
<evidence type="ECO:0000313" key="2">
    <source>
        <dbReference type="EMBL" id="SDT06260.1"/>
    </source>
</evidence>
<evidence type="ECO:0000256" key="1">
    <source>
        <dbReference type="SAM" id="MobiDB-lite"/>
    </source>
</evidence>
<dbReference type="Proteomes" id="UP000198983">
    <property type="component" value="Chromosome I"/>
</dbReference>
<feature type="compositionally biased region" description="Basic and acidic residues" evidence="1">
    <location>
        <begin position="102"/>
        <end position="113"/>
    </location>
</feature>
<organism evidence="2 3">
    <name type="scientific">Actinopolymorpha singaporensis</name>
    <dbReference type="NCBI Taxonomy" id="117157"/>
    <lineage>
        <taxon>Bacteria</taxon>
        <taxon>Bacillati</taxon>
        <taxon>Actinomycetota</taxon>
        <taxon>Actinomycetes</taxon>
        <taxon>Propionibacteriales</taxon>
        <taxon>Actinopolymorphaceae</taxon>
        <taxon>Actinopolymorpha</taxon>
    </lineage>
</organism>
<dbReference type="AlphaFoldDB" id="A0A1H1XAY3"/>
<protein>
    <submittedName>
        <fullName evidence="2">Uncharacterized protein</fullName>
    </submittedName>
</protein>
<keyword evidence="3" id="KW-1185">Reference proteome</keyword>
<name>A0A1H1XAY3_9ACTN</name>
<dbReference type="EMBL" id="LT629732">
    <property type="protein sequence ID" value="SDT06260.1"/>
    <property type="molecule type" value="Genomic_DNA"/>
</dbReference>
<proteinExistence type="predicted"/>
<gene>
    <name evidence="2" type="ORF">SAMN04489717_4890</name>
</gene>
<reference evidence="2 3" key="1">
    <citation type="submission" date="2016-10" db="EMBL/GenBank/DDBJ databases">
        <authorList>
            <person name="de Groot N.N."/>
        </authorList>
    </citation>
    <scope>NUCLEOTIDE SEQUENCE [LARGE SCALE GENOMIC DNA]</scope>
    <source>
        <strain evidence="2 3">DSM 22024</strain>
    </source>
</reference>
<evidence type="ECO:0000313" key="3">
    <source>
        <dbReference type="Proteomes" id="UP000198983"/>
    </source>
</evidence>
<feature type="region of interest" description="Disordered" evidence="1">
    <location>
        <begin position="91"/>
        <end position="113"/>
    </location>
</feature>
<accession>A0A1H1XAY3</accession>
<dbReference type="STRING" id="117157.SAMN04489717_4890"/>